<dbReference type="AlphaFoldDB" id="A0A2W5QEM5"/>
<evidence type="ECO:0000313" key="2">
    <source>
        <dbReference type="EMBL" id="PZQ75762.1"/>
    </source>
</evidence>
<dbReference type="InterPro" id="IPR002850">
    <property type="entry name" value="PIN_toxin-like"/>
</dbReference>
<reference evidence="2 3" key="1">
    <citation type="submission" date="2017-08" db="EMBL/GenBank/DDBJ databases">
        <title>Infants hospitalized years apart are colonized by the same room-sourced microbial strains.</title>
        <authorList>
            <person name="Brooks B."/>
            <person name="Olm M.R."/>
            <person name="Firek B.A."/>
            <person name="Baker R."/>
            <person name="Thomas B.C."/>
            <person name="Morowitz M.J."/>
            <person name="Banfield J.F."/>
        </authorList>
    </citation>
    <scope>NUCLEOTIDE SEQUENCE [LARGE SCALE GENOMIC DNA]</scope>
    <source>
        <strain evidence="2">S2_005_003_R2_41</strain>
    </source>
</reference>
<dbReference type="NCBIfam" id="TIGR00305">
    <property type="entry name" value="putative toxin-antitoxin system toxin component, PIN family"/>
    <property type="match status" value="1"/>
</dbReference>
<dbReference type="InterPro" id="IPR002716">
    <property type="entry name" value="PIN_dom"/>
</dbReference>
<protein>
    <submittedName>
        <fullName evidence="2">Putative toxin-antitoxin system toxin component, PIN family</fullName>
    </submittedName>
</protein>
<dbReference type="SUPFAM" id="SSF88723">
    <property type="entry name" value="PIN domain-like"/>
    <property type="match status" value="1"/>
</dbReference>
<dbReference type="PANTHER" id="PTHR34610">
    <property type="entry name" value="SSL7007 PROTEIN"/>
    <property type="match status" value="1"/>
</dbReference>
<dbReference type="Pfam" id="PF13470">
    <property type="entry name" value="PIN_3"/>
    <property type="match status" value="1"/>
</dbReference>
<evidence type="ECO:0000313" key="3">
    <source>
        <dbReference type="Proteomes" id="UP000249135"/>
    </source>
</evidence>
<accession>A0A2W5QEM5</accession>
<dbReference type="EMBL" id="QFPP01000075">
    <property type="protein sequence ID" value="PZQ75762.1"/>
    <property type="molecule type" value="Genomic_DNA"/>
</dbReference>
<dbReference type="PANTHER" id="PTHR34610:SF3">
    <property type="entry name" value="SSL7007 PROTEIN"/>
    <property type="match status" value="1"/>
</dbReference>
<dbReference type="Proteomes" id="UP000249135">
    <property type="component" value="Unassembled WGS sequence"/>
</dbReference>
<sequence>MPMSPRIVIDTNIVLDLFVFDDAAAKPLLAALDAGEVEWLATAAMRVELARVLTYPQIAPRLAFYGLTGAGVLADFDRHARLVDAAPKAAVTCADPDDQGFIDLAVAHRAPLLSKDRAVLAMRRRLERLGVRAGPRFESAVVVTA</sequence>
<proteinExistence type="predicted"/>
<comment type="caution">
    <text evidence="2">The sequence shown here is derived from an EMBL/GenBank/DDBJ whole genome shotgun (WGS) entry which is preliminary data.</text>
</comment>
<dbReference type="InterPro" id="IPR029060">
    <property type="entry name" value="PIN-like_dom_sf"/>
</dbReference>
<feature type="domain" description="PIN" evidence="1">
    <location>
        <begin position="6"/>
        <end position="112"/>
    </location>
</feature>
<name>A0A2W5QEM5_VARPD</name>
<organism evidence="2 3">
    <name type="scientific">Variovorax paradoxus</name>
    <dbReference type="NCBI Taxonomy" id="34073"/>
    <lineage>
        <taxon>Bacteria</taxon>
        <taxon>Pseudomonadati</taxon>
        <taxon>Pseudomonadota</taxon>
        <taxon>Betaproteobacteria</taxon>
        <taxon>Burkholderiales</taxon>
        <taxon>Comamonadaceae</taxon>
        <taxon>Variovorax</taxon>
    </lineage>
</organism>
<evidence type="ECO:0000259" key="1">
    <source>
        <dbReference type="Pfam" id="PF13470"/>
    </source>
</evidence>
<gene>
    <name evidence="2" type="ORF">DI563_08725</name>
</gene>